<protein>
    <submittedName>
        <fullName evidence="1">Uncharacterized protein</fullName>
    </submittedName>
</protein>
<dbReference type="EMBL" id="BK032606">
    <property type="protein sequence ID" value="DAF50925.1"/>
    <property type="molecule type" value="Genomic_DNA"/>
</dbReference>
<evidence type="ECO:0000313" key="1">
    <source>
        <dbReference type="EMBL" id="DAF50925.1"/>
    </source>
</evidence>
<reference evidence="1" key="1">
    <citation type="journal article" date="2021" name="Proc. Natl. Acad. Sci. U.S.A.">
        <title>A Catalog of Tens of Thousands of Viruses from Human Metagenomes Reveals Hidden Associations with Chronic Diseases.</title>
        <authorList>
            <person name="Tisza M.J."/>
            <person name="Buck C.B."/>
        </authorList>
    </citation>
    <scope>NUCLEOTIDE SEQUENCE</scope>
    <source>
        <strain evidence="1">CtRPk8</strain>
    </source>
</reference>
<name>A0A8S5SIS2_9CAUD</name>
<sequence length="132" mass="14677">MSNVFIPTNPHDKILTDAERQKWESDLDNKKDDFPYIALTKAQLKLLKQARTDAVLITAHNENDADVLCGHSFAYCLVNGEKRGLIARQRGANYLAYAQKENSQAWSITARDCLVAAIGAVFGFLLNCLFSG</sequence>
<organism evidence="1">
    <name type="scientific">Siphoviridae sp. ctRPk8</name>
    <dbReference type="NCBI Taxonomy" id="2827870"/>
    <lineage>
        <taxon>Viruses</taxon>
        <taxon>Duplodnaviria</taxon>
        <taxon>Heunggongvirae</taxon>
        <taxon>Uroviricota</taxon>
        <taxon>Caudoviricetes</taxon>
    </lineage>
</organism>
<proteinExistence type="predicted"/>
<accession>A0A8S5SIS2</accession>